<dbReference type="Proteomes" id="UP000814033">
    <property type="component" value="Unassembled WGS sequence"/>
</dbReference>
<proteinExistence type="predicted"/>
<gene>
    <name evidence="1" type="ORF">FA95DRAFT_1558589</name>
</gene>
<dbReference type="EMBL" id="MU275895">
    <property type="protein sequence ID" value="KAI0047930.1"/>
    <property type="molecule type" value="Genomic_DNA"/>
</dbReference>
<reference evidence="1" key="1">
    <citation type="submission" date="2021-02" db="EMBL/GenBank/DDBJ databases">
        <authorList>
            <consortium name="DOE Joint Genome Institute"/>
            <person name="Ahrendt S."/>
            <person name="Looney B.P."/>
            <person name="Miyauchi S."/>
            <person name="Morin E."/>
            <person name="Drula E."/>
            <person name="Courty P.E."/>
            <person name="Chicoki N."/>
            <person name="Fauchery L."/>
            <person name="Kohler A."/>
            <person name="Kuo A."/>
            <person name="Labutti K."/>
            <person name="Pangilinan J."/>
            <person name="Lipzen A."/>
            <person name="Riley R."/>
            <person name="Andreopoulos W."/>
            <person name="He G."/>
            <person name="Johnson J."/>
            <person name="Barry K.W."/>
            <person name="Grigoriev I.V."/>
            <person name="Nagy L."/>
            <person name="Hibbett D."/>
            <person name="Henrissat B."/>
            <person name="Matheny P.B."/>
            <person name="Labbe J."/>
            <person name="Martin F."/>
        </authorList>
    </citation>
    <scope>NUCLEOTIDE SEQUENCE</scope>
    <source>
        <strain evidence="1">FP105234-sp</strain>
    </source>
</reference>
<keyword evidence="2" id="KW-1185">Reference proteome</keyword>
<name>A0ACB8RV40_9AGAM</name>
<comment type="caution">
    <text evidence="1">The sequence shown here is derived from an EMBL/GenBank/DDBJ whole genome shotgun (WGS) entry which is preliminary data.</text>
</comment>
<evidence type="ECO:0000313" key="1">
    <source>
        <dbReference type="EMBL" id="KAI0047930.1"/>
    </source>
</evidence>
<protein>
    <submittedName>
        <fullName evidence="1">Uncharacterized protein</fullName>
    </submittedName>
</protein>
<organism evidence="1 2">
    <name type="scientific">Auriscalpium vulgare</name>
    <dbReference type="NCBI Taxonomy" id="40419"/>
    <lineage>
        <taxon>Eukaryota</taxon>
        <taxon>Fungi</taxon>
        <taxon>Dikarya</taxon>
        <taxon>Basidiomycota</taxon>
        <taxon>Agaricomycotina</taxon>
        <taxon>Agaricomycetes</taxon>
        <taxon>Russulales</taxon>
        <taxon>Auriscalpiaceae</taxon>
        <taxon>Auriscalpium</taxon>
    </lineage>
</organism>
<evidence type="ECO:0000313" key="2">
    <source>
        <dbReference type="Proteomes" id="UP000814033"/>
    </source>
</evidence>
<reference evidence="1" key="2">
    <citation type="journal article" date="2022" name="New Phytol.">
        <title>Evolutionary transition to the ectomycorrhizal habit in the genomes of a hyperdiverse lineage of mushroom-forming fungi.</title>
        <authorList>
            <person name="Looney B."/>
            <person name="Miyauchi S."/>
            <person name="Morin E."/>
            <person name="Drula E."/>
            <person name="Courty P.E."/>
            <person name="Kohler A."/>
            <person name="Kuo A."/>
            <person name="LaButti K."/>
            <person name="Pangilinan J."/>
            <person name="Lipzen A."/>
            <person name="Riley R."/>
            <person name="Andreopoulos W."/>
            <person name="He G."/>
            <person name="Johnson J."/>
            <person name="Nolan M."/>
            <person name="Tritt A."/>
            <person name="Barry K.W."/>
            <person name="Grigoriev I.V."/>
            <person name="Nagy L.G."/>
            <person name="Hibbett D."/>
            <person name="Henrissat B."/>
            <person name="Matheny P.B."/>
            <person name="Labbe J."/>
            <person name="Martin F.M."/>
        </authorList>
    </citation>
    <scope>NUCLEOTIDE SEQUENCE</scope>
    <source>
        <strain evidence="1">FP105234-sp</strain>
    </source>
</reference>
<accession>A0ACB8RV40</accession>
<sequence>MDASMSTSVLMYSTSLRYSEIPVCPALSSFAKQIIIDTLKQDAEVAVQKSNCLHAETARDADAKVFKWSDNRDMMSDNNFEGYENT</sequence>